<evidence type="ECO:0000313" key="1">
    <source>
        <dbReference type="EMBL" id="GBM83010.1"/>
    </source>
</evidence>
<sequence length="123" mass="14336">MGVSWKQSNKQVSGDMTLYSRIFRKARRAGNNTNRRQFTNNRNNSTFSTARRQTAYQLALRTTLQWRSRSEDHQHTSPCPSKVLFIVSPTGRDVERFNPLKPTVLCNLVSLKLRPAEVRDERR</sequence>
<name>A0A4Y2IZD1_ARAVE</name>
<dbReference type="Proteomes" id="UP000499080">
    <property type="component" value="Unassembled WGS sequence"/>
</dbReference>
<reference evidence="1 2" key="1">
    <citation type="journal article" date="2019" name="Sci. Rep.">
        <title>Orb-weaving spider Araneus ventricosus genome elucidates the spidroin gene catalogue.</title>
        <authorList>
            <person name="Kono N."/>
            <person name="Nakamura H."/>
            <person name="Ohtoshi R."/>
            <person name="Moran D.A.P."/>
            <person name="Shinohara A."/>
            <person name="Yoshida Y."/>
            <person name="Fujiwara M."/>
            <person name="Mori M."/>
            <person name="Tomita M."/>
            <person name="Arakawa K."/>
        </authorList>
    </citation>
    <scope>NUCLEOTIDE SEQUENCE [LARGE SCALE GENOMIC DNA]</scope>
</reference>
<accession>A0A4Y2IZD1</accession>
<comment type="caution">
    <text evidence="1">The sequence shown here is derived from an EMBL/GenBank/DDBJ whole genome shotgun (WGS) entry which is preliminary data.</text>
</comment>
<protein>
    <submittedName>
        <fullName evidence="1">Uncharacterized protein</fullName>
    </submittedName>
</protein>
<keyword evidence="2" id="KW-1185">Reference proteome</keyword>
<evidence type="ECO:0000313" key="2">
    <source>
        <dbReference type="Proteomes" id="UP000499080"/>
    </source>
</evidence>
<dbReference type="AlphaFoldDB" id="A0A4Y2IZD1"/>
<gene>
    <name evidence="1" type="ORF">AVEN_65892_1</name>
</gene>
<dbReference type="EMBL" id="BGPR01003050">
    <property type="protein sequence ID" value="GBM83010.1"/>
    <property type="molecule type" value="Genomic_DNA"/>
</dbReference>
<organism evidence="1 2">
    <name type="scientific">Araneus ventricosus</name>
    <name type="common">Orbweaver spider</name>
    <name type="synonym">Epeira ventricosa</name>
    <dbReference type="NCBI Taxonomy" id="182803"/>
    <lineage>
        <taxon>Eukaryota</taxon>
        <taxon>Metazoa</taxon>
        <taxon>Ecdysozoa</taxon>
        <taxon>Arthropoda</taxon>
        <taxon>Chelicerata</taxon>
        <taxon>Arachnida</taxon>
        <taxon>Araneae</taxon>
        <taxon>Araneomorphae</taxon>
        <taxon>Entelegynae</taxon>
        <taxon>Araneoidea</taxon>
        <taxon>Araneidae</taxon>
        <taxon>Araneus</taxon>
    </lineage>
</organism>
<proteinExistence type="predicted"/>